<evidence type="ECO:0000256" key="5">
    <source>
        <dbReference type="ARBA" id="ARBA00022692"/>
    </source>
</evidence>
<keyword evidence="12" id="KW-1185">Reference proteome</keyword>
<organism evidence="11 12">
    <name type="scientific">Ramazzottius varieornatus</name>
    <name type="common">Water bear</name>
    <name type="synonym">Tardigrade</name>
    <dbReference type="NCBI Taxonomy" id="947166"/>
    <lineage>
        <taxon>Eukaryota</taxon>
        <taxon>Metazoa</taxon>
        <taxon>Ecdysozoa</taxon>
        <taxon>Tardigrada</taxon>
        <taxon>Eutardigrada</taxon>
        <taxon>Parachela</taxon>
        <taxon>Hypsibioidea</taxon>
        <taxon>Ramazzottiidae</taxon>
        <taxon>Ramazzottius</taxon>
    </lineage>
</organism>
<dbReference type="AlphaFoldDB" id="A0A1D1UKB0"/>
<dbReference type="InterPro" id="IPR018491">
    <property type="entry name" value="SLC12_C"/>
</dbReference>
<feature type="transmembrane region" description="Helical" evidence="8">
    <location>
        <begin position="81"/>
        <end position="101"/>
    </location>
</feature>
<dbReference type="Proteomes" id="UP000186922">
    <property type="component" value="Unassembled WGS sequence"/>
</dbReference>
<dbReference type="GO" id="GO:0015379">
    <property type="term" value="F:potassium:chloride symporter activity"/>
    <property type="evidence" value="ECO:0007669"/>
    <property type="project" value="TreeGrafter"/>
</dbReference>
<name>A0A1D1UKB0_RAMVA</name>
<evidence type="ECO:0000256" key="2">
    <source>
        <dbReference type="ARBA" id="ARBA00010593"/>
    </source>
</evidence>
<evidence type="ECO:0000313" key="12">
    <source>
        <dbReference type="Proteomes" id="UP000186922"/>
    </source>
</evidence>
<feature type="transmembrane region" description="Helical" evidence="8">
    <location>
        <begin position="313"/>
        <end position="334"/>
    </location>
</feature>
<dbReference type="GO" id="GO:0055075">
    <property type="term" value="P:potassium ion homeostasis"/>
    <property type="evidence" value="ECO:0007669"/>
    <property type="project" value="TreeGrafter"/>
</dbReference>
<evidence type="ECO:0000313" key="11">
    <source>
        <dbReference type="EMBL" id="GAU90139.1"/>
    </source>
</evidence>
<feature type="transmembrane region" description="Helical" evidence="8">
    <location>
        <begin position="204"/>
        <end position="226"/>
    </location>
</feature>
<feature type="domain" description="Amino acid permease/ SLC12A" evidence="9">
    <location>
        <begin position="89"/>
        <end position="580"/>
    </location>
</feature>
<dbReference type="Pfam" id="PF00324">
    <property type="entry name" value="AA_permease"/>
    <property type="match status" value="1"/>
</dbReference>
<dbReference type="Pfam" id="PF03522">
    <property type="entry name" value="SLC12"/>
    <property type="match status" value="2"/>
</dbReference>
<dbReference type="PANTHER" id="PTHR11827">
    <property type="entry name" value="SOLUTE CARRIER FAMILY 12, CATION COTRANSPORTERS"/>
    <property type="match status" value="1"/>
</dbReference>
<feature type="transmembrane region" description="Helical" evidence="8">
    <location>
        <begin position="157"/>
        <end position="177"/>
    </location>
</feature>
<comment type="subcellular location">
    <subcellularLocation>
        <location evidence="1">Membrane</location>
        <topology evidence="1">Multi-pass membrane protein</topology>
    </subcellularLocation>
</comment>
<dbReference type="InterPro" id="IPR004841">
    <property type="entry name" value="AA-permease/SLC12A_dom"/>
</dbReference>
<feature type="transmembrane region" description="Helical" evidence="8">
    <location>
        <begin position="233"/>
        <end position="252"/>
    </location>
</feature>
<accession>A0A1D1UKB0</accession>
<comment type="similarity">
    <text evidence="2">Belongs to the SLC12A transporter family.</text>
</comment>
<evidence type="ECO:0000256" key="1">
    <source>
        <dbReference type="ARBA" id="ARBA00004141"/>
    </source>
</evidence>
<keyword evidence="5 8" id="KW-0812">Transmembrane</keyword>
<dbReference type="Gene3D" id="1.20.1740.10">
    <property type="entry name" value="Amino acid/polyamine transporter I"/>
    <property type="match status" value="1"/>
</dbReference>
<evidence type="ECO:0000256" key="3">
    <source>
        <dbReference type="ARBA" id="ARBA00019359"/>
    </source>
</evidence>
<feature type="domain" description="SLC12A transporter C-terminal" evidence="10">
    <location>
        <begin position="771"/>
        <end position="918"/>
    </location>
</feature>
<evidence type="ECO:0000256" key="7">
    <source>
        <dbReference type="ARBA" id="ARBA00023136"/>
    </source>
</evidence>
<evidence type="ECO:0000259" key="10">
    <source>
        <dbReference type="Pfam" id="PF03522"/>
    </source>
</evidence>
<feature type="transmembrane region" description="Helical" evidence="8">
    <location>
        <begin position="387"/>
        <end position="415"/>
    </location>
</feature>
<feature type="transmembrane region" description="Helical" evidence="8">
    <location>
        <begin position="107"/>
        <end position="136"/>
    </location>
</feature>
<keyword evidence="4" id="KW-0813">Transport</keyword>
<proteinExistence type="inferred from homology"/>
<evidence type="ECO:0000256" key="6">
    <source>
        <dbReference type="ARBA" id="ARBA00022989"/>
    </source>
</evidence>
<dbReference type="OrthoDB" id="2020542at2759"/>
<protein>
    <recommendedName>
        <fullName evidence="3">Solute carrier family 12 member 9</fullName>
    </recommendedName>
</protein>
<dbReference type="EMBL" id="BDGG01000001">
    <property type="protein sequence ID" value="GAU90139.1"/>
    <property type="molecule type" value="Genomic_DNA"/>
</dbReference>
<dbReference type="STRING" id="947166.A0A1D1UKB0"/>
<dbReference type="InterPro" id="IPR004842">
    <property type="entry name" value="SLC12A_fam"/>
</dbReference>
<dbReference type="GO" id="GO:0016020">
    <property type="term" value="C:membrane"/>
    <property type="evidence" value="ECO:0007669"/>
    <property type="project" value="UniProtKB-SubCell"/>
</dbReference>
<comment type="caution">
    <text evidence="11">The sequence shown here is derived from an EMBL/GenBank/DDBJ whole genome shotgun (WGS) entry which is preliminary data.</text>
</comment>
<dbReference type="GO" id="GO:0055064">
    <property type="term" value="P:chloride ion homeostasis"/>
    <property type="evidence" value="ECO:0007669"/>
    <property type="project" value="TreeGrafter"/>
</dbReference>
<feature type="transmembrane region" description="Helical" evidence="8">
    <location>
        <begin position="462"/>
        <end position="484"/>
    </location>
</feature>
<keyword evidence="7 8" id="KW-0472">Membrane</keyword>
<feature type="transmembrane region" description="Helical" evidence="8">
    <location>
        <begin position="346"/>
        <end position="367"/>
    </location>
</feature>
<reference evidence="11 12" key="1">
    <citation type="journal article" date="2016" name="Nat. Commun.">
        <title>Extremotolerant tardigrade genome and improved radiotolerance of human cultured cells by tardigrade-unique protein.</title>
        <authorList>
            <person name="Hashimoto T."/>
            <person name="Horikawa D.D."/>
            <person name="Saito Y."/>
            <person name="Kuwahara H."/>
            <person name="Kozuka-Hata H."/>
            <person name="Shin-I T."/>
            <person name="Minakuchi Y."/>
            <person name="Ohishi K."/>
            <person name="Motoyama A."/>
            <person name="Aizu T."/>
            <person name="Enomoto A."/>
            <person name="Kondo K."/>
            <person name="Tanaka S."/>
            <person name="Hara Y."/>
            <person name="Koshikawa S."/>
            <person name="Sagara H."/>
            <person name="Miura T."/>
            <person name="Yokobori S."/>
            <person name="Miyagawa K."/>
            <person name="Suzuki Y."/>
            <person name="Kubo T."/>
            <person name="Oyama M."/>
            <person name="Kohara Y."/>
            <person name="Fujiyama A."/>
            <person name="Arakawa K."/>
            <person name="Katayama T."/>
            <person name="Toyoda A."/>
            <person name="Kunieda T."/>
        </authorList>
    </citation>
    <scope>NUCLEOTIDE SEQUENCE [LARGE SCALE GENOMIC DNA]</scope>
    <source>
        <strain evidence="11 12">YOKOZUNA-1</strain>
    </source>
</reference>
<sequence length="927" mass="102214">MDRFQLFSQSIPSLSDIMLSPTGSSSEIRSINSSTDRPLQQQRSLFRSLAGFGRNRQSSINADDVEYEEFPQSSHRRLSTFSGVFAPVCLSMFSAILFLRLGFAVGYAGFLLTLGLFAIAYVIVTCTVFSVCAISTNGAVESGGAYYMISRALGPEFGGAIGLLFFFANICSGALYVSGAVETLINSFGPGGSLSDGGLLDGRWYSFVYGAVICVFNMGVCVVGASMFAYMSAFILAVVATAAFISFLSFFINSSELCIDIPRTNQFYYGSNATDNITYCEKYTGLSKATFANNTYPHFDLPDYTSGMEVDTATVFAVLFNGVTGIMSGANVAGELKNPAKAIPRGTLSGLATTAVVYTTIVVLTAFSCTNDLLRNNYTFMQAISVWAPSVDIGVLAATLSAAMTNLMGASRVLLAVSRDKLFGSLLSPFAKTTSSGNPIPAVLLSFLLTVIVLLIPSLNQIARITSIFFLLSYFGNNLACLAMELASAPNWRPKYNFFSWHTAFLGMCGCGVMMFIISPIYAAVSFAVALLLMLSLHFWSPDINWGSISQALIFHQVRKYLLLLDIRKEHVKFWRPQVLLLVSRRDTADNLVDFINDLKKGGLYMIGHVKKGSFEDLEVDPLQEEYSEWLEYVDRLRVKAFVELTMARTVREGLHHLVHLSGLGGMKPNTIILGFPRYCNPTIPSSEFVSSPFSIPHQPPGLSSREFVQILRDCLRMRKNVCIARNFQTFDKRGTLQSGPVQIDVWPVDLMRPSLVDNYDTSALFLMQLATVLQMTSTWRRRSTLRVFLTHRQQTDNVLKRVRTLNNLLGQLRIQGKVVPVVWDDAMQHIDRSTTASYVDSSLSNEVSSPVSEMQPYSLPEGYVHAVQRLLRFHSQTSALTFLYMPRPPSDVTKSEVYMDFLESISSLPSPALLVHGISIVTSTTI</sequence>
<dbReference type="FunFam" id="1.20.1740.10:FF:000013">
    <property type="entry name" value="Solute carrier family 12 member"/>
    <property type="match status" value="1"/>
</dbReference>
<feature type="transmembrane region" description="Helical" evidence="8">
    <location>
        <begin position="436"/>
        <end position="456"/>
    </location>
</feature>
<gene>
    <name evidence="11" type="primary">RvY_02603-1</name>
    <name evidence="11" type="synonym">RvY_02603.1</name>
    <name evidence="11" type="ORF">RvY_02603</name>
</gene>
<evidence type="ECO:0000256" key="4">
    <source>
        <dbReference type="ARBA" id="ARBA00022448"/>
    </source>
</evidence>
<dbReference type="PANTHER" id="PTHR11827:SF72">
    <property type="entry name" value="GH08340P"/>
    <property type="match status" value="1"/>
</dbReference>
<evidence type="ECO:0000259" key="9">
    <source>
        <dbReference type="Pfam" id="PF00324"/>
    </source>
</evidence>
<dbReference type="GO" id="GO:0006884">
    <property type="term" value="P:cell volume homeostasis"/>
    <property type="evidence" value="ECO:0007669"/>
    <property type="project" value="TreeGrafter"/>
</dbReference>
<evidence type="ECO:0000256" key="8">
    <source>
        <dbReference type="SAM" id="Phobius"/>
    </source>
</evidence>
<keyword evidence="6 8" id="KW-1133">Transmembrane helix</keyword>
<feature type="domain" description="SLC12A transporter C-terminal" evidence="10">
    <location>
        <begin position="591"/>
        <end position="677"/>
    </location>
</feature>